<keyword evidence="1" id="KW-0067">ATP-binding</keyword>
<keyword evidence="4" id="KW-1185">Reference proteome</keyword>
<dbReference type="InterPro" id="IPR011761">
    <property type="entry name" value="ATP-grasp"/>
</dbReference>
<dbReference type="Pfam" id="PF08443">
    <property type="entry name" value="RimK"/>
    <property type="match status" value="1"/>
</dbReference>
<reference evidence="3 4" key="1">
    <citation type="submission" date="2019-11" db="EMBL/GenBank/DDBJ databases">
        <title>Comparative genomics of hydrocarbon-degrading Desulfosarcina strains.</title>
        <authorList>
            <person name="Watanabe M."/>
            <person name="Kojima H."/>
            <person name="Fukui M."/>
        </authorList>
    </citation>
    <scope>NUCLEOTIDE SEQUENCE [LARGE SCALE GENOMIC DNA]</scope>
    <source>
        <strain evidence="3 4">PP31</strain>
    </source>
</reference>
<dbReference type="KEGG" id="dwd:DSCW_41670"/>
<evidence type="ECO:0000256" key="1">
    <source>
        <dbReference type="PROSITE-ProRule" id="PRU00409"/>
    </source>
</evidence>
<dbReference type="PANTHER" id="PTHR21621:SF0">
    <property type="entry name" value="BETA-CITRYLGLUTAMATE SYNTHASE B-RELATED"/>
    <property type="match status" value="1"/>
</dbReference>
<proteinExistence type="predicted"/>
<dbReference type="Gene3D" id="3.30.1490.20">
    <property type="entry name" value="ATP-grasp fold, A domain"/>
    <property type="match status" value="1"/>
</dbReference>
<dbReference type="GO" id="GO:0009432">
    <property type="term" value="P:SOS response"/>
    <property type="evidence" value="ECO:0007669"/>
    <property type="project" value="TreeGrafter"/>
</dbReference>
<dbReference type="RefSeq" id="WP_155305555.1">
    <property type="nucleotide sequence ID" value="NZ_AP021875.1"/>
</dbReference>
<dbReference type="Proteomes" id="UP000427769">
    <property type="component" value="Chromosome"/>
</dbReference>
<dbReference type="GO" id="GO:0046872">
    <property type="term" value="F:metal ion binding"/>
    <property type="evidence" value="ECO:0007669"/>
    <property type="project" value="InterPro"/>
</dbReference>
<name>A0A5K7Z7M5_9BACT</name>
<protein>
    <recommendedName>
        <fullName evidence="2">ATP-grasp domain-containing protein</fullName>
    </recommendedName>
</protein>
<evidence type="ECO:0000313" key="4">
    <source>
        <dbReference type="Proteomes" id="UP000427769"/>
    </source>
</evidence>
<gene>
    <name evidence="3" type="ORF">DSCW_41670</name>
</gene>
<organism evidence="3 4">
    <name type="scientific">Desulfosarcina widdelii</name>
    <dbReference type="NCBI Taxonomy" id="947919"/>
    <lineage>
        <taxon>Bacteria</taxon>
        <taxon>Pseudomonadati</taxon>
        <taxon>Thermodesulfobacteriota</taxon>
        <taxon>Desulfobacteria</taxon>
        <taxon>Desulfobacterales</taxon>
        <taxon>Desulfosarcinaceae</taxon>
        <taxon>Desulfosarcina</taxon>
    </lineage>
</organism>
<dbReference type="AlphaFoldDB" id="A0A5K7Z7M5"/>
<sequence length="293" mass="32560">MILSFHPCYVADVNRLCAGRDPDEADLAAIRSADAVVLPQGCRQSLYRMAWQNNPHVFPNYDARFEYPGKTGQARLFKKLDVVRPHTWIFEDTEQFRRQGIAVQDAGFPLVLKLDWGGEGETVFLLRAPEDLKDAVATAADYERTGQAGFVIQRFVPHGHRSLRVVVIGQTRTAYWRVQEPSRPFGTSVAKGALIDTTSDSHLIQMGQGLVDDFCQLSGIDLAGFDLIFEETARGDDNPRPLFLEINYFFGRTGLGGSDRFYEILQAAIDRWLADLGLAVSLTSAATCSGDKP</sequence>
<dbReference type="GO" id="GO:0018169">
    <property type="term" value="F:ribosomal S6-glutamic acid ligase activity"/>
    <property type="evidence" value="ECO:0007669"/>
    <property type="project" value="TreeGrafter"/>
</dbReference>
<dbReference type="InterPro" id="IPR013815">
    <property type="entry name" value="ATP_grasp_subdomain_1"/>
</dbReference>
<dbReference type="SUPFAM" id="SSF56059">
    <property type="entry name" value="Glutathione synthetase ATP-binding domain-like"/>
    <property type="match status" value="1"/>
</dbReference>
<evidence type="ECO:0000259" key="2">
    <source>
        <dbReference type="PROSITE" id="PS50975"/>
    </source>
</evidence>
<feature type="domain" description="ATP-grasp" evidence="2">
    <location>
        <begin position="74"/>
        <end position="278"/>
    </location>
</feature>
<dbReference type="EMBL" id="AP021875">
    <property type="protein sequence ID" value="BBO76750.1"/>
    <property type="molecule type" value="Genomic_DNA"/>
</dbReference>
<dbReference type="GO" id="GO:0005524">
    <property type="term" value="F:ATP binding"/>
    <property type="evidence" value="ECO:0007669"/>
    <property type="project" value="UniProtKB-UniRule"/>
</dbReference>
<dbReference type="OrthoDB" id="5495824at2"/>
<evidence type="ECO:0000313" key="3">
    <source>
        <dbReference type="EMBL" id="BBO76750.1"/>
    </source>
</evidence>
<dbReference type="PANTHER" id="PTHR21621">
    <property type="entry name" value="RIBOSOMAL PROTEIN S6 MODIFICATION PROTEIN"/>
    <property type="match status" value="1"/>
</dbReference>
<dbReference type="GO" id="GO:0005737">
    <property type="term" value="C:cytoplasm"/>
    <property type="evidence" value="ECO:0007669"/>
    <property type="project" value="TreeGrafter"/>
</dbReference>
<dbReference type="PROSITE" id="PS50975">
    <property type="entry name" value="ATP_GRASP"/>
    <property type="match status" value="1"/>
</dbReference>
<accession>A0A5K7Z7M5</accession>
<dbReference type="InterPro" id="IPR013651">
    <property type="entry name" value="ATP-grasp_RimK-type"/>
</dbReference>
<keyword evidence="1" id="KW-0547">Nucleotide-binding</keyword>
<dbReference type="Gene3D" id="3.30.470.20">
    <property type="entry name" value="ATP-grasp fold, B domain"/>
    <property type="match status" value="1"/>
</dbReference>